<reference evidence="2 3" key="1">
    <citation type="journal article" date="2013" name="Genome Announc.">
        <title>Genome Sequence of the Obligate Gammaproteobacterial Methanotroph Methylomicrobium album Strain BG8.</title>
        <authorList>
            <person name="Kits K.D."/>
            <person name="Kalyuzhnaya M.G."/>
            <person name="Klotz M.G."/>
            <person name="Jetten M.S."/>
            <person name="Op den Camp H.J."/>
            <person name="Vuilleumier S."/>
            <person name="Bringel F."/>
            <person name="Dispirito A.A."/>
            <person name="Murrell J.C."/>
            <person name="Bruce D."/>
            <person name="Cheng J.F."/>
            <person name="Copeland A."/>
            <person name="Goodwin L."/>
            <person name="Hauser L."/>
            <person name="Lajus A."/>
            <person name="Land M.L."/>
            <person name="Lapidus A."/>
            <person name="Lucas S."/>
            <person name="Medigue C."/>
            <person name="Pitluck S."/>
            <person name="Woyke T."/>
            <person name="Zeytun A."/>
            <person name="Stein L.Y."/>
        </authorList>
    </citation>
    <scope>NUCLEOTIDE SEQUENCE [LARGE SCALE GENOMIC DNA]</scope>
    <source>
        <strain evidence="2 3">BG8</strain>
    </source>
</reference>
<organism evidence="2 3">
    <name type="scientific">Methylomicrobium album BG8</name>
    <dbReference type="NCBI Taxonomy" id="686340"/>
    <lineage>
        <taxon>Bacteria</taxon>
        <taxon>Pseudomonadati</taxon>
        <taxon>Pseudomonadota</taxon>
        <taxon>Gammaproteobacteria</taxon>
        <taxon>Methylococcales</taxon>
        <taxon>Methylococcaceae</taxon>
        <taxon>Methylomicrobium</taxon>
    </lineage>
</organism>
<sequence>MKKTVILGLLAAGFAFGSFSASAASDDPYPAANFQPKVVFIDKDAATAASSGSASESVKCPGQAQAAAKQTEFDPKYPAASFEPKVVYPN</sequence>
<dbReference type="Proteomes" id="UP000005090">
    <property type="component" value="Chromosome"/>
</dbReference>
<evidence type="ECO:0000256" key="1">
    <source>
        <dbReference type="SAM" id="SignalP"/>
    </source>
</evidence>
<feature type="signal peptide" evidence="1">
    <location>
        <begin position="1"/>
        <end position="23"/>
    </location>
</feature>
<name>H8GQT4_METAL</name>
<keyword evidence="3" id="KW-1185">Reference proteome</keyword>
<accession>H8GQT4</accession>
<dbReference type="AlphaFoldDB" id="H8GQT4"/>
<dbReference type="RefSeq" id="WP_005374136.1">
    <property type="nucleotide sequence ID" value="NZ_CM001475.1"/>
</dbReference>
<gene>
    <name evidence="2" type="ORF">Metal_3416</name>
</gene>
<dbReference type="eggNOG" id="ENOG5031N33">
    <property type="taxonomic scope" value="Bacteria"/>
</dbReference>
<feature type="chain" id="PRO_5003612920" evidence="1">
    <location>
        <begin position="24"/>
        <end position="90"/>
    </location>
</feature>
<keyword evidence="1" id="KW-0732">Signal</keyword>
<evidence type="ECO:0000313" key="3">
    <source>
        <dbReference type="Proteomes" id="UP000005090"/>
    </source>
</evidence>
<dbReference type="EMBL" id="CM001475">
    <property type="protein sequence ID" value="EIC31069.1"/>
    <property type="molecule type" value="Genomic_DNA"/>
</dbReference>
<evidence type="ECO:0000313" key="2">
    <source>
        <dbReference type="EMBL" id="EIC31069.1"/>
    </source>
</evidence>
<proteinExistence type="predicted"/>
<dbReference type="HOGENOM" id="CLU_2465445_0_0_6"/>
<protein>
    <submittedName>
        <fullName evidence="2">Uncharacterized protein</fullName>
    </submittedName>
</protein>
<dbReference type="STRING" id="686340.Metal_3416"/>